<proteinExistence type="predicted"/>
<feature type="transmembrane region" description="Helical" evidence="1">
    <location>
        <begin position="91"/>
        <end position="109"/>
    </location>
</feature>
<feature type="transmembrane region" description="Helical" evidence="1">
    <location>
        <begin position="121"/>
        <end position="142"/>
    </location>
</feature>
<keyword evidence="1" id="KW-0812">Transmembrane</keyword>
<sequence>MQAGLVKILFFLFSSKQQQPNGLISINHASPDHKSGWVSQRYLSKLSGELTSKNPIDQSKKRIPTSDLFKGNSPVNFEKSPGETLKPTIKVFFFVLVLFLILFFCVLFPPEIFLPLQKHYLFLYSLLTHNFLSLSFVCLISLKLKDNASLLSTVSPFPLGFLYC</sequence>
<dbReference type="AlphaFoldDB" id="A0A8D9DW38"/>
<accession>A0A8D9DW38</accession>
<dbReference type="EMBL" id="HBUF01384623">
    <property type="protein sequence ID" value="CAG6731698.1"/>
    <property type="molecule type" value="Transcribed_RNA"/>
</dbReference>
<evidence type="ECO:0000256" key="1">
    <source>
        <dbReference type="SAM" id="Phobius"/>
    </source>
</evidence>
<organism evidence="2">
    <name type="scientific">Cacopsylla melanoneura</name>
    <dbReference type="NCBI Taxonomy" id="428564"/>
    <lineage>
        <taxon>Eukaryota</taxon>
        <taxon>Metazoa</taxon>
        <taxon>Ecdysozoa</taxon>
        <taxon>Arthropoda</taxon>
        <taxon>Hexapoda</taxon>
        <taxon>Insecta</taxon>
        <taxon>Pterygota</taxon>
        <taxon>Neoptera</taxon>
        <taxon>Paraneoptera</taxon>
        <taxon>Hemiptera</taxon>
        <taxon>Sternorrhyncha</taxon>
        <taxon>Psylloidea</taxon>
        <taxon>Psyllidae</taxon>
        <taxon>Psyllinae</taxon>
        <taxon>Cacopsylla</taxon>
    </lineage>
</organism>
<evidence type="ECO:0000313" key="2">
    <source>
        <dbReference type="EMBL" id="CAG6731698.1"/>
    </source>
</evidence>
<protein>
    <submittedName>
        <fullName evidence="2">Uncharacterized protein</fullName>
    </submittedName>
</protein>
<name>A0A8D9DW38_9HEMI</name>
<reference evidence="2" key="1">
    <citation type="submission" date="2021-05" db="EMBL/GenBank/DDBJ databases">
        <authorList>
            <person name="Alioto T."/>
            <person name="Alioto T."/>
            <person name="Gomez Garrido J."/>
        </authorList>
    </citation>
    <scope>NUCLEOTIDE SEQUENCE</scope>
</reference>
<keyword evidence="1" id="KW-1133">Transmembrane helix</keyword>
<keyword evidence="1" id="KW-0472">Membrane</keyword>